<evidence type="ECO:0000256" key="6">
    <source>
        <dbReference type="ARBA" id="ARBA00022989"/>
    </source>
</evidence>
<dbReference type="HOGENOM" id="CLU_055585_0_0_9"/>
<evidence type="ECO:0000256" key="4">
    <source>
        <dbReference type="ARBA" id="ARBA00022519"/>
    </source>
</evidence>
<evidence type="ECO:0000256" key="5">
    <source>
        <dbReference type="ARBA" id="ARBA00022692"/>
    </source>
</evidence>
<evidence type="ECO:0000256" key="1">
    <source>
        <dbReference type="ARBA" id="ARBA00004429"/>
    </source>
</evidence>
<feature type="transmembrane region" description="Helical" evidence="8">
    <location>
        <begin position="328"/>
        <end position="349"/>
    </location>
</feature>
<dbReference type="PROSITE" id="PS50850">
    <property type="entry name" value="MFS"/>
    <property type="match status" value="1"/>
</dbReference>
<evidence type="ECO:0000313" key="10">
    <source>
        <dbReference type="EMBL" id="EER74682.1"/>
    </source>
</evidence>
<sequence length="429" mass="48154">MGGRRMSKYMKAFKNESYLQSSVTMLLYFASWGIWWSFFQLWLTAKSGLNLDGSAVGTIYSANSLVTLVLMFFYGTLQDKLGIKRHLLIFSGVCAALVGPFFIYAYEPMLHTNFTMGLVVGSIFLSAGFLATTGIYEALVERFSRVFKFEYGQARAWGSFGYAVVALLAGHLFVINPDLNFWVGSIFGVLLLLNVCFWVPKAERLERVRSAQETEKTVPSVREMLSLLKMRDLWVVIVLIFFTWTFYTVFDQQMFPSFYAGLFSSVAQGQQMYGNLNSIQVFVEAIMMGIVPVIMNKIGVRNTLLLGIAIMAIRIGLCGFIDNPVAISFVKMLHSFETPLFILSIFRYFTLHFDTKLSATLYMIGFQVAAQLGQVFLSTPLGMLRDNSGYAVTFHIITIIVIAAGIYAFFVIKKDNQDVNGEPLVSKAA</sequence>
<feature type="transmembrane region" description="Helical" evidence="8">
    <location>
        <begin position="279"/>
        <end position="296"/>
    </location>
</feature>
<dbReference type="InterPro" id="IPR036259">
    <property type="entry name" value="MFS_trans_sf"/>
</dbReference>
<dbReference type="GO" id="GO:0005886">
    <property type="term" value="C:plasma membrane"/>
    <property type="evidence" value="ECO:0007669"/>
    <property type="project" value="UniProtKB-SubCell"/>
</dbReference>
<keyword evidence="4" id="KW-0997">Cell inner membrane</keyword>
<dbReference type="STRING" id="585506.HMPREF0877_1158"/>
<dbReference type="GO" id="GO:0030395">
    <property type="term" value="F:lactose binding"/>
    <property type="evidence" value="ECO:0007669"/>
    <property type="project" value="TreeGrafter"/>
</dbReference>
<organism evidence="10 11">
    <name type="scientific">Weissella paramesenteroides ATCC 33313</name>
    <dbReference type="NCBI Taxonomy" id="585506"/>
    <lineage>
        <taxon>Bacteria</taxon>
        <taxon>Bacillati</taxon>
        <taxon>Bacillota</taxon>
        <taxon>Bacilli</taxon>
        <taxon>Lactobacillales</taxon>
        <taxon>Lactobacillaceae</taxon>
        <taxon>Weissella</taxon>
    </lineage>
</organism>
<feature type="transmembrane region" description="Helical" evidence="8">
    <location>
        <begin position="390"/>
        <end position="412"/>
    </location>
</feature>
<evidence type="ECO:0000256" key="8">
    <source>
        <dbReference type="SAM" id="Phobius"/>
    </source>
</evidence>
<feature type="domain" description="Major facilitator superfamily (MFS) profile" evidence="9">
    <location>
        <begin position="17"/>
        <end position="416"/>
    </location>
</feature>
<keyword evidence="6 8" id="KW-1133">Transmembrane helix</keyword>
<feature type="transmembrane region" description="Helical" evidence="8">
    <location>
        <begin position="156"/>
        <end position="175"/>
    </location>
</feature>
<evidence type="ECO:0000313" key="11">
    <source>
        <dbReference type="Proteomes" id="UP000004528"/>
    </source>
</evidence>
<feature type="transmembrane region" description="Helical" evidence="8">
    <location>
        <begin position="55"/>
        <end position="75"/>
    </location>
</feature>
<dbReference type="AlphaFoldDB" id="C5RB13"/>
<feature type="transmembrane region" description="Helical" evidence="8">
    <location>
        <begin position="303"/>
        <end position="322"/>
    </location>
</feature>
<comment type="caution">
    <text evidence="10">The sequence shown here is derived from an EMBL/GenBank/DDBJ whole genome shotgun (WGS) entry which is preliminary data.</text>
</comment>
<dbReference type="GO" id="GO:0015528">
    <property type="term" value="F:lactose:proton symporter activity"/>
    <property type="evidence" value="ECO:0007669"/>
    <property type="project" value="TreeGrafter"/>
</dbReference>
<feature type="transmembrane region" description="Helical" evidence="8">
    <location>
        <begin position="21"/>
        <end position="43"/>
    </location>
</feature>
<keyword evidence="11" id="KW-1185">Reference proteome</keyword>
<dbReference type="PRINTS" id="PR00174">
    <property type="entry name" value="LACYSMPORT"/>
</dbReference>
<keyword evidence="2" id="KW-0813">Transport</keyword>
<evidence type="ECO:0000256" key="7">
    <source>
        <dbReference type="ARBA" id="ARBA00023136"/>
    </source>
</evidence>
<protein>
    <submittedName>
        <fullName evidence="10">Oligosaccharide:H+ symporter</fullName>
    </submittedName>
</protein>
<name>C5RB13_WEIPA</name>
<feature type="transmembrane region" description="Helical" evidence="8">
    <location>
        <begin position="232"/>
        <end position="250"/>
    </location>
</feature>
<dbReference type="EMBL" id="ACKU01000014">
    <property type="protein sequence ID" value="EER74682.1"/>
    <property type="molecule type" value="Genomic_DNA"/>
</dbReference>
<feature type="transmembrane region" description="Helical" evidence="8">
    <location>
        <begin position="87"/>
        <end position="106"/>
    </location>
</feature>
<dbReference type="InterPro" id="IPR000576">
    <property type="entry name" value="LacY/RafB_perm_fam"/>
</dbReference>
<evidence type="ECO:0000259" key="9">
    <source>
        <dbReference type="PROSITE" id="PS50850"/>
    </source>
</evidence>
<dbReference type="PANTHER" id="PTHR23522">
    <property type="entry name" value="BLL5896 PROTEIN"/>
    <property type="match status" value="1"/>
</dbReference>
<evidence type="ECO:0000256" key="3">
    <source>
        <dbReference type="ARBA" id="ARBA00022475"/>
    </source>
</evidence>
<keyword evidence="5 8" id="KW-0812">Transmembrane</keyword>
<feature type="transmembrane region" description="Helical" evidence="8">
    <location>
        <begin position="118"/>
        <end position="136"/>
    </location>
</feature>
<reference evidence="10 11" key="1">
    <citation type="submission" date="2009-04" db="EMBL/GenBank/DDBJ databases">
        <authorList>
            <person name="Qin X."/>
            <person name="Bachman B."/>
            <person name="Battles P."/>
            <person name="Bell A."/>
            <person name="Bess C."/>
            <person name="Bickham C."/>
            <person name="Chaboub L."/>
            <person name="Chen D."/>
            <person name="Coyle M."/>
            <person name="Deiros D.R."/>
            <person name="Dinh H."/>
            <person name="Forbes L."/>
            <person name="Fowler G."/>
            <person name="Francisco L."/>
            <person name="Fu Q."/>
            <person name="Gubbala S."/>
            <person name="Hale W."/>
            <person name="Han Y."/>
            <person name="Hemphill L."/>
            <person name="Highlander S.K."/>
            <person name="Hirani K."/>
            <person name="Hogues M."/>
            <person name="Jackson L."/>
            <person name="Jakkamsetti A."/>
            <person name="Javaid M."/>
            <person name="Jiang H."/>
            <person name="Korchina V."/>
            <person name="Kovar C."/>
            <person name="Lara F."/>
            <person name="Lee S."/>
            <person name="Mata R."/>
            <person name="Mathew T."/>
            <person name="Moen C."/>
            <person name="Morales K."/>
            <person name="Munidasa M."/>
            <person name="Nazareth L."/>
            <person name="Ngo R."/>
            <person name="Nguyen L."/>
            <person name="Okwuonu G."/>
            <person name="Ongeri F."/>
            <person name="Patil S."/>
            <person name="Petrosino J."/>
            <person name="Pham C."/>
            <person name="Pham P."/>
            <person name="Pu L.-L."/>
            <person name="Puazo M."/>
            <person name="Raj R."/>
            <person name="Reid J."/>
            <person name="Rouhana J."/>
            <person name="Saada N."/>
            <person name="Shang Y."/>
            <person name="Simmons D."/>
            <person name="Thornton R."/>
            <person name="Warren J."/>
            <person name="Weissenberger G."/>
            <person name="Zhang J."/>
            <person name="Zhang L."/>
            <person name="Zhou C."/>
            <person name="Zhu D."/>
            <person name="Muzny D."/>
            <person name="Worley K."/>
            <person name="Gibbs R."/>
        </authorList>
    </citation>
    <scope>NUCLEOTIDE SEQUENCE [LARGE SCALE GENOMIC DNA]</scope>
    <source>
        <strain evidence="10 11">ATCC 33313</strain>
    </source>
</reference>
<keyword evidence="3" id="KW-1003">Cell membrane</keyword>
<feature type="transmembrane region" description="Helical" evidence="8">
    <location>
        <begin position="181"/>
        <end position="199"/>
    </location>
</feature>
<dbReference type="NCBIfam" id="NF007077">
    <property type="entry name" value="PRK09528.1"/>
    <property type="match status" value="1"/>
</dbReference>
<dbReference type="Gene3D" id="1.20.1250.20">
    <property type="entry name" value="MFS general substrate transporter like domains"/>
    <property type="match status" value="2"/>
</dbReference>
<keyword evidence="7 8" id="KW-0472">Membrane</keyword>
<comment type="subcellular location">
    <subcellularLocation>
        <location evidence="1">Cell inner membrane</location>
        <topology evidence="1">Multi-pass membrane protein</topology>
    </subcellularLocation>
</comment>
<dbReference type="Proteomes" id="UP000004528">
    <property type="component" value="Unassembled WGS sequence"/>
</dbReference>
<dbReference type="SUPFAM" id="SSF103473">
    <property type="entry name" value="MFS general substrate transporter"/>
    <property type="match status" value="1"/>
</dbReference>
<dbReference type="PANTHER" id="PTHR23522:SF10">
    <property type="entry name" value="3-PHENYLPROPIONIC ACID TRANSPORTER-RELATED"/>
    <property type="match status" value="1"/>
</dbReference>
<proteinExistence type="predicted"/>
<feature type="transmembrane region" description="Helical" evidence="8">
    <location>
        <begin position="361"/>
        <end position="384"/>
    </location>
</feature>
<dbReference type="Pfam" id="PF01306">
    <property type="entry name" value="LacY_symp"/>
    <property type="match status" value="1"/>
</dbReference>
<dbReference type="InterPro" id="IPR020846">
    <property type="entry name" value="MFS_dom"/>
</dbReference>
<evidence type="ECO:0000256" key="2">
    <source>
        <dbReference type="ARBA" id="ARBA00022448"/>
    </source>
</evidence>
<gene>
    <name evidence="10" type="primary">lacY</name>
    <name evidence="10" type="ORF">HMPREF0877_1158</name>
</gene>
<accession>C5RB13</accession>
<dbReference type="eggNOG" id="COG2807">
    <property type="taxonomic scope" value="Bacteria"/>
</dbReference>
<dbReference type="NCBIfam" id="TIGR00882">
    <property type="entry name" value="2A0105"/>
    <property type="match status" value="1"/>
</dbReference>